<feature type="transmembrane region" description="Helical" evidence="2">
    <location>
        <begin position="12"/>
        <end position="40"/>
    </location>
</feature>
<keyword evidence="2" id="KW-0812">Transmembrane</keyword>
<comment type="caution">
    <text evidence="3">The sequence shown here is derived from an EMBL/GenBank/DDBJ whole genome shotgun (WGS) entry which is preliminary data.</text>
</comment>
<reference evidence="3 4" key="1">
    <citation type="submission" date="2024-02" db="EMBL/GenBank/DDBJ databases">
        <title>A draft genome for the cacao thread blight pathogen Marasmius crinis-equi.</title>
        <authorList>
            <person name="Cohen S.P."/>
            <person name="Baruah I.K."/>
            <person name="Amoako-Attah I."/>
            <person name="Bukari Y."/>
            <person name="Meinhardt L.W."/>
            <person name="Bailey B.A."/>
        </authorList>
    </citation>
    <scope>NUCLEOTIDE SEQUENCE [LARGE SCALE GENOMIC DNA]</scope>
    <source>
        <strain evidence="3 4">GH-76</strain>
    </source>
</reference>
<keyword evidence="4" id="KW-1185">Reference proteome</keyword>
<evidence type="ECO:0000256" key="1">
    <source>
        <dbReference type="SAM" id="MobiDB-lite"/>
    </source>
</evidence>
<gene>
    <name evidence="3" type="ORF">V5O48_000966</name>
</gene>
<feature type="compositionally biased region" description="Polar residues" evidence="1">
    <location>
        <begin position="192"/>
        <end position="203"/>
    </location>
</feature>
<feature type="region of interest" description="Disordered" evidence="1">
    <location>
        <begin position="51"/>
        <end position="99"/>
    </location>
</feature>
<feature type="compositionally biased region" description="Low complexity" evidence="1">
    <location>
        <begin position="79"/>
        <end position="99"/>
    </location>
</feature>
<feature type="region of interest" description="Disordered" evidence="1">
    <location>
        <begin position="174"/>
        <end position="214"/>
    </location>
</feature>
<evidence type="ECO:0000313" key="4">
    <source>
        <dbReference type="Proteomes" id="UP001465976"/>
    </source>
</evidence>
<proteinExistence type="predicted"/>
<protein>
    <submittedName>
        <fullName evidence="3">Uncharacterized protein</fullName>
    </submittedName>
</protein>
<name>A0ABR3FZX2_9AGAR</name>
<evidence type="ECO:0000256" key="2">
    <source>
        <dbReference type="SAM" id="Phobius"/>
    </source>
</evidence>
<accession>A0ABR3FZX2</accession>
<organism evidence="3 4">
    <name type="scientific">Marasmius crinis-equi</name>
    <dbReference type="NCBI Taxonomy" id="585013"/>
    <lineage>
        <taxon>Eukaryota</taxon>
        <taxon>Fungi</taxon>
        <taxon>Dikarya</taxon>
        <taxon>Basidiomycota</taxon>
        <taxon>Agaricomycotina</taxon>
        <taxon>Agaricomycetes</taxon>
        <taxon>Agaricomycetidae</taxon>
        <taxon>Agaricales</taxon>
        <taxon>Marasmiineae</taxon>
        <taxon>Marasmiaceae</taxon>
        <taxon>Marasmius</taxon>
    </lineage>
</organism>
<evidence type="ECO:0000313" key="3">
    <source>
        <dbReference type="EMBL" id="KAL0581073.1"/>
    </source>
</evidence>
<dbReference type="EMBL" id="JBAHYK010000017">
    <property type="protein sequence ID" value="KAL0581073.1"/>
    <property type="molecule type" value="Genomic_DNA"/>
</dbReference>
<keyword evidence="2" id="KW-0472">Membrane</keyword>
<sequence>MIPDVMQSARNVVVTLVTLVLASGGLTLSIVGTVISLLGVRPPRIEYKPLRPRVHRSSSSGDSIPDLISDNAVHDDSTSESSSIVTVSSVQSEPSPEETLPVEDLIVVPVEELPISPQQAATPISPSFTRFKGLARCIHGERVEGMRRSRSFLKRSSTLSSVDSTEKLATISISEKKTEKKEGKRKKDCSNTKDTGPNRQRTQPYGAPFFLPTPDKFYRKKFRNATLQT</sequence>
<dbReference type="Proteomes" id="UP001465976">
    <property type="component" value="Unassembled WGS sequence"/>
</dbReference>
<keyword evidence="2" id="KW-1133">Transmembrane helix</keyword>